<evidence type="ECO:0000256" key="10">
    <source>
        <dbReference type="SAM" id="SignalP"/>
    </source>
</evidence>
<evidence type="ECO:0000256" key="5">
    <source>
        <dbReference type="ARBA" id="ARBA00022692"/>
    </source>
</evidence>
<evidence type="ECO:0000256" key="1">
    <source>
        <dbReference type="ARBA" id="ARBA00004442"/>
    </source>
</evidence>
<keyword evidence="8" id="KW-0175">Coiled coil</keyword>
<organism evidence="11 12">
    <name type="scientific">Pelagicoccus albus</name>
    <dbReference type="NCBI Taxonomy" id="415222"/>
    <lineage>
        <taxon>Bacteria</taxon>
        <taxon>Pseudomonadati</taxon>
        <taxon>Verrucomicrobiota</taxon>
        <taxon>Opitutia</taxon>
        <taxon>Puniceicoccales</taxon>
        <taxon>Pelagicoccaceae</taxon>
        <taxon>Pelagicoccus</taxon>
    </lineage>
</organism>
<gene>
    <name evidence="11" type="ORF">H5P27_16295</name>
</gene>
<dbReference type="SUPFAM" id="SSF56954">
    <property type="entry name" value="Outer membrane efflux proteins (OEP)"/>
    <property type="match status" value="1"/>
</dbReference>
<dbReference type="PANTHER" id="PTHR30026">
    <property type="entry name" value="OUTER MEMBRANE PROTEIN TOLC"/>
    <property type="match status" value="1"/>
</dbReference>
<keyword evidence="5" id="KW-0812">Transmembrane</keyword>
<dbReference type="Proteomes" id="UP000526501">
    <property type="component" value="Unassembled WGS sequence"/>
</dbReference>
<protein>
    <submittedName>
        <fullName evidence="11">TolC family protein</fullName>
    </submittedName>
</protein>
<keyword evidence="3" id="KW-0813">Transport</keyword>
<evidence type="ECO:0000256" key="2">
    <source>
        <dbReference type="ARBA" id="ARBA00007613"/>
    </source>
</evidence>
<evidence type="ECO:0000256" key="4">
    <source>
        <dbReference type="ARBA" id="ARBA00022452"/>
    </source>
</evidence>
<evidence type="ECO:0000256" key="7">
    <source>
        <dbReference type="ARBA" id="ARBA00023237"/>
    </source>
</evidence>
<dbReference type="Gene3D" id="1.20.1600.10">
    <property type="entry name" value="Outer membrane efflux proteins (OEP)"/>
    <property type="match status" value="2"/>
</dbReference>
<accession>A0A7X1B937</accession>
<dbReference type="GO" id="GO:0015288">
    <property type="term" value="F:porin activity"/>
    <property type="evidence" value="ECO:0007669"/>
    <property type="project" value="TreeGrafter"/>
</dbReference>
<comment type="caution">
    <text evidence="11">The sequence shown here is derived from an EMBL/GenBank/DDBJ whole genome shotgun (WGS) entry which is preliminary data.</text>
</comment>
<feature type="chain" id="PRO_5031116376" evidence="10">
    <location>
        <begin position="24"/>
        <end position="511"/>
    </location>
</feature>
<keyword evidence="6" id="KW-0472">Membrane</keyword>
<feature type="coiled-coil region" evidence="8">
    <location>
        <begin position="208"/>
        <end position="262"/>
    </location>
</feature>
<dbReference type="GO" id="GO:1990281">
    <property type="term" value="C:efflux pump complex"/>
    <property type="evidence" value="ECO:0007669"/>
    <property type="project" value="TreeGrafter"/>
</dbReference>
<dbReference type="GO" id="GO:0015562">
    <property type="term" value="F:efflux transmembrane transporter activity"/>
    <property type="evidence" value="ECO:0007669"/>
    <property type="project" value="InterPro"/>
</dbReference>
<dbReference type="Pfam" id="PF02321">
    <property type="entry name" value="OEP"/>
    <property type="match status" value="2"/>
</dbReference>
<dbReference type="GO" id="GO:0009279">
    <property type="term" value="C:cell outer membrane"/>
    <property type="evidence" value="ECO:0007669"/>
    <property type="project" value="UniProtKB-SubCell"/>
</dbReference>
<sequence>MNTRFLSLIVTLYSLALLSPLSAQRENDANVSNLSLRSAIDKALAQNLGLRIQSLDPEIADEAVIGQEAAFDPTIYSRANLSQSDLDWQDSDGNQRQTTSDSRSYSLGVTKRVTTGGQLTASASQSRSDGSSFNSELGQLVGGALSERASLSLEFTQPLLRDFGRKVNLAPLRRAESQARVADLQTRNAVFDLLQEIEVYYWRLSDAYQRLELSKSNLELSQKQLEEAEEREKLGLSTSLERLQAEANLAQRQEQIIRAEQSIRGASDDLLSAMGSLDDQVALEPNFVVNGLPESTTDIPEFSAVLDTAFERNFASDIQEEVLEQLEQSKILAKNEQRPQVDLSLSSSYNGLSPISGTDAFDEAFDRRGDDWGLGLSFSLPWGRRSAKSSLRQTLYQIDQAELRLAEIKQDLLRSVRAAWRNLDTARQQLNAAKLVVALQEATYEQERSKYEEGLSTFRTLLESQRDLDVAKQSLLDAQLSMIESEINLSRVEGTLLERHGIEWNDTLPRP</sequence>
<evidence type="ECO:0000256" key="8">
    <source>
        <dbReference type="SAM" id="Coils"/>
    </source>
</evidence>
<evidence type="ECO:0000256" key="3">
    <source>
        <dbReference type="ARBA" id="ARBA00022448"/>
    </source>
</evidence>
<dbReference type="RefSeq" id="WP_185661489.1">
    <property type="nucleotide sequence ID" value="NZ_CAWPOO010000013.1"/>
</dbReference>
<keyword evidence="10" id="KW-0732">Signal</keyword>
<feature type="signal peptide" evidence="10">
    <location>
        <begin position="1"/>
        <end position="23"/>
    </location>
</feature>
<feature type="compositionally biased region" description="Polar residues" evidence="9">
    <location>
        <begin position="94"/>
        <end position="106"/>
    </location>
</feature>
<comment type="similarity">
    <text evidence="2">Belongs to the outer membrane factor (OMF) (TC 1.B.17) family.</text>
</comment>
<dbReference type="AlphaFoldDB" id="A0A7X1B937"/>
<keyword evidence="4" id="KW-1134">Transmembrane beta strand</keyword>
<dbReference type="EMBL" id="JACHVC010000013">
    <property type="protein sequence ID" value="MBC2607614.1"/>
    <property type="molecule type" value="Genomic_DNA"/>
</dbReference>
<reference evidence="11 12" key="1">
    <citation type="submission" date="2020-07" db="EMBL/GenBank/DDBJ databases">
        <authorList>
            <person name="Feng X."/>
        </authorList>
    </citation>
    <scope>NUCLEOTIDE SEQUENCE [LARGE SCALE GENOMIC DNA]</scope>
    <source>
        <strain evidence="11 12">JCM23202</strain>
    </source>
</reference>
<dbReference type="InterPro" id="IPR051906">
    <property type="entry name" value="TolC-like"/>
</dbReference>
<evidence type="ECO:0000313" key="11">
    <source>
        <dbReference type="EMBL" id="MBC2607614.1"/>
    </source>
</evidence>
<dbReference type="PANTHER" id="PTHR30026:SF23">
    <property type="entry name" value="TO APRF-PUTATIVE OUTER MEMBRANE EFFLUX PROTEIN OR SECRETED ALKALINE PHOSPHATASE-RELATED"/>
    <property type="match status" value="1"/>
</dbReference>
<evidence type="ECO:0000256" key="9">
    <source>
        <dbReference type="SAM" id="MobiDB-lite"/>
    </source>
</evidence>
<keyword evidence="7" id="KW-0998">Cell outer membrane</keyword>
<keyword evidence="12" id="KW-1185">Reference proteome</keyword>
<proteinExistence type="inferred from homology"/>
<dbReference type="InterPro" id="IPR003423">
    <property type="entry name" value="OMP_efflux"/>
</dbReference>
<name>A0A7X1B937_9BACT</name>
<comment type="subcellular location">
    <subcellularLocation>
        <location evidence="1">Cell outer membrane</location>
    </subcellularLocation>
</comment>
<feature type="region of interest" description="Disordered" evidence="9">
    <location>
        <begin position="86"/>
        <end position="106"/>
    </location>
</feature>
<evidence type="ECO:0000313" key="12">
    <source>
        <dbReference type="Proteomes" id="UP000526501"/>
    </source>
</evidence>
<evidence type="ECO:0000256" key="6">
    <source>
        <dbReference type="ARBA" id="ARBA00023136"/>
    </source>
</evidence>